<comment type="caution">
    <text evidence="11">The sequence shown here is derived from an EMBL/GenBank/DDBJ whole genome shotgun (WGS) entry which is preliminary data.</text>
</comment>
<dbReference type="InterPro" id="IPR033479">
    <property type="entry name" value="dCache_1"/>
</dbReference>
<dbReference type="InterPro" id="IPR004089">
    <property type="entry name" value="MCPsignal_dom"/>
</dbReference>
<name>K8E0C6_9FIRM</name>
<dbReference type="SUPFAM" id="SSF103190">
    <property type="entry name" value="Sensory domain-like"/>
    <property type="match status" value="1"/>
</dbReference>
<keyword evidence="3" id="KW-0145">Chemotaxis</keyword>
<evidence type="ECO:0000256" key="8">
    <source>
        <dbReference type="PROSITE-ProRule" id="PRU00284"/>
    </source>
</evidence>
<keyword evidence="7 8" id="KW-0807">Transducer</keyword>
<dbReference type="Gene3D" id="3.30.450.20">
    <property type="entry name" value="PAS domain"/>
    <property type="match status" value="1"/>
</dbReference>
<dbReference type="PANTHER" id="PTHR32089:SF112">
    <property type="entry name" value="LYSOZYME-LIKE PROTEIN-RELATED"/>
    <property type="match status" value="1"/>
</dbReference>
<dbReference type="EMBL" id="CAOS01000013">
    <property type="protein sequence ID" value="CCO08982.1"/>
    <property type="molecule type" value="Genomic_DNA"/>
</dbReference>
<dbReference type="RefSeq" id="WP_008412696.1">
    <property type="nucleotide sequence ID" value="NZ_CAOS01000013.1"/>
</dbReference>
<dbReference type="SMART" id="SM00283">
    <property type="entry name" value="MA"/>
    <property type="match status" value="1"/>
</dbReference>
<keyword evidence="2" id="KW-1003">Cell membrane</keyword>
<evidence type="ECO:0000256" key="6">
    <source>
        <dbReference type="ARBA" id="ARBA00023136"/>
    </source>
</evidence>
<dbReference type="GO" id="GO:0006935">
    <property type="term" value="P:chemotaxis"/>
    <property type="evidence" value="ECO:0007669"/>
    <property type="project" value="UniProtKB-KW"/>
</dbReference>
<evidence type="ECO:0000256" key="5">
    <source>
        <dbReference type="ARBA" id="ARBA00022989"/>
    </source>
</evidence>
<dbReference type="PANTHER" id="PTHR32089">
    <property type="entry name" value="METHYL-ACCEPTING CHEMOTAXIS PROTEIN MCPB"/>
    <property type="match status" value="1"/>
</dbReference>
<dbReference type="Gene3D" id="1.10.287.950">
    <property type="entry name" value="Methyl-accepting chemotaxis protein"/>
    <property type="match status" value="1"/>
</dbReference>
<keyword evidence="4 9" id="KW-0812">Transmembrane</keyword>
<evidence type="ECO:0000256" key="3">
    <source>
        <dbReference type="ARBA" id="ARBA00022500"/>
    </source>
</evidence>
<keyword evidence="12" id="KW-1185">Reference proteome</keyword>
<evidence type="ECO:0000313" key="12">
    <source>
        <dbReference type="Proteomes" id="UP000009315"/>
    </source>
</evidence>
<dbReference type="InterPro" id="IPR029151">
    <property type="entry name" value="Sensor-like_sf"/>
</dbReference>
<comment type="subcellular location">
    <subcellularLocation>
        <location evidence="1">Cell membrane</location>
        <topology evidence="1">Multi-pass membrane protein</topology>
    </subcellularLocation>
</comment>
<evidence type="ECO:0000313" key="11">
    <source>
        <dbReference type="EMBL" id="CCO08982.1"/>
    </source>
</evidence>
<dbReference type="Pfam" id="PF02743">
    <property type="entry name" value="dCache_1"/>
    <property type="match status" value="1"/>
</dbReference>
<dbReference type="STRING" id="1121428.DESHY_60154"/>
<keyword evidence="5 9" id="KW-1133">Transmembrane helix</keyword>
<dbReference type="GO" id="GO:0007165">
    <property type="term" value="P:signal transduction"/>
    <property type="evidence" value="ECO:0007669"/>
    <property type="project" value="UniProtKB-KW"/>
</dbReference>
<sequence>MKVGTGFKQGSLSLKLFISFLVITLVPLICYSFYSIKKSEQVLKQQYEIQTQQLLSTNLNEILAAEQRIIIEMAQNPIIKSMDYTQAEPFFQRFLKDNPQYSHLLICNSQGIEIAHSEGSDHHGKSIAEKEYFKVPWETGKPVISDATFSKSTGRKIVGLGVPIFNSNQKAGVLVGFIRLEYISERITTKKVSQNGYTFMLNKDGYLIGHPDTNKLLQVNMLENPDIDQHCKTIIERMLKQESGVEEITLDGREVIINYKPANINGWSIAAVSPVTEVYALAGKLKQDTWKALLIITLLLFIVASFVTGKILKPIYGYIRLVNERDFSQNIKGSDELGTAFQKLAADLRALLQSFSQNTDKLASSSEKFKEITEHSAAAACDLSGKIQSIAEATQAQKEKINEISSFIAKLNSELLRIQDELAGSRHSSNQAYYSAQSGRKLVQEMASSIDTLNNKTNQINTIVDTISSIAEQTNLLALNAAIEAARAGDSGKGFAVVAEEVRKLAGQCAEATTKIARLVQDIKSDVEKVVNLASDQNNTNNVVQCFEDILTKAQMASGSVSDLVTAAQAIQQESRQIETEINVIARAVTQTAEAAESIAGYTEEQTATVQELSGSADELNQVAVEMKQSLEKYKY</sequence>
<dbReference type="SUPFAM" id="SSF58104">
    <property type="entry name" value="Methyl-accepting chemotaxis protein (MCP) signaling domain"/>
    <property type="match status" value="1"/>
</dbReference>
<dbReference type="PROSITE" id="PS50111">
    <property type="entry name" value="CHEMOTAXIS_TRANSDUC_2"/>
    <property type="match status" value="1"/>
</dbReference>
<dbReference type="Pfam" id="PF00015">
    <property type="entry name" value="MCPsignal"/>
    <property type="match status" value="1"/>
</dbReference>
<evidence type="ECO:0000256" key="2">
    <source>
        <dbReference type="ARBA" id="ARBA00022475"/>
    </source>
</evidence>
<feature type="domain" description="Methyl-accepting transducer" evidence="10">
    <location>
        <begin position="372"/>
        <end position="621"/>
    </location>
</feature>
<evidence type="ECO:0000256" key="1">
    <source>
        <dbReference type="ARBA" id="ARBA00004651"/>
    </source>
</evidence>
<dbReference type="eggNOG" id="COG0840">
    <property type="taxonomic scope" value="Bacteria"/>
</dbReference>
<reference evidence="11 12" key="1">
    <citation type="journal article" date="2013" name="Genome Announc.">
        <title>Genome Sequence of the Sulfate-Reducing Bacterium Desulfotomaculum hydrothermale Lam5(T).</title>
        <authorList>
            <person name="Amin O."/>
            <person name="Fardeau M.L."/>
            <person name="Valette O."/>
            <person name="Hirschler-Rea A."/>
            <person name="Barbe V."/>
            <person name="Medigue C."/>
            <person name="Vacherie B."/>
            <person name="Ollivier B."/>
            <person name="Bertin P.N."/>
            <person name="Dolla A."/>
        </authorList>
    </citation>
    <scope>NUCLEOTIDE SEQUENCE [LARGE SCALE GENOMIC DNA]</scope>
    <source>
        <strain evidence="12">Lam5 / DSM 18033</strain>
    </source>
</reference>
<dbReference type="CDD" id="cd12914">
    <property type="entry name" value="PDC1_DGC_like"/>
    <property type="match status" value="1"/>
</dbReference>
<protein>
    <recommendedName>
        <fullName evidence="10">Methyl-accepting transducer domain-containing protein</fullName>
    </recommendedName>
</protein>
<evidence type="ECO:0000256" key="4">
    <source>
        <dbReference type="ARBA" id="ARBA00022692"/>
    </source>
</evidence>
<evidence type="ECO:0000256" key="7">
    <source>
        <dbReference type="ARBA" id="ARBA00023224"/>
    </source>
</evidence>
<feature type="transmembrane region" description="Helical" evidence="9">
    <location>
        <begin position="12"/>
        <end position="34"/>
    </location>
</feature>
<evidence type="ECO:0000259" key="10">
    <source>
        <dbReference type="PROSITE" id="PS50111"/>
    </source>
</evidence>
<organism evidence="11 12">
    <name type="scientific">Desulforamulus hydrothermalis Lam5 = DSM 18033</name>
    <dbReference type="NCBI Taxonomy" id="1121428"/>
    <lineage>
        <taxon>Bacteria</taxon>
        <taxon>Bacillati</taxon>
        <taxon>Bacillota</taxon>
        <taxon>Clostridia</taxon>
        <taxon>Eubacteriales</taxon>
        <taxon>Peptococcaceae</taxon>
        <taxon>Desulforamulus</taxon>
    </lineage>
</organism>
<evidence type="ECO:0000256" key="9">
    <source>
        <dbReference type="SAM" id="Phobius"/>
    </source>
</evidence>
<accession>K8E0C6</accession>
<gene>
    <name evidence="11" type="ORF">DESHY_60154</name>
</gene>
<dbReference type="GO" id="GO:0005886">
    <property type="term" value="C:plasma membrane"/>
    <property type="evidence" value="ECO:0007669"/>
    <property type="project" value="UniProtKB-SubCell"/>
</dbReference>
<keyword evidence="6 9" id="KW-0472">Membrane</keyword>
<feature type="transmembrane region" description="Helical" evidence="9">
    <location>
        <begin position="292"/>
        <end position="312"/>
    </location>
</feature>
<dbReference type="Proteomes" id="UP000009315">
    <property type="component" value="Unassembled WGS sequence"/>
</dbReference>
<dbReference type="CDD" id="cd12912">
    <property type="entry name" value="PDC2_MCP_like"/>
    <property type="match status" value="1"/>
</dbReference>
<dbReference type="AlphaFoldDB" id="K8E0C6"/>
<proteinExistence type="predicted"/>